<dbReference type="InterPro" id="IPR012334">
    <property type="entry name" value="Pectin_lyas_fold"/>
</dbReference>
<dbReference type="Proteomes" id="UP001595548">
    <property type="component" value="Unassembled WGS sequence"/>
</dbReference>
<dbReference type="SMART" id="SM00635">
    <property type="entry name" value="BID_2"/>
    <property type="match status" value="1"/>
</dbReference>
<keyword evidence="2" id="KW-0732">Signal</keyword>
<dbReference type="Gene3D" id="2.60.40.1080">
    <property type="match status" value="1"/>
</dbReference>
<feature type="region of interest" description="Disordered" evidence="5">
    <location>
        <begin position="25"/>
        <end position="61"/>
    </location>
</feature>
<proteinExistence type="inferred from homology"/>
<gene>
    <name evidence="7" type="ORF">ACFOEB_08170</name>
</gene>
<dbReference type="InterPro" id="IPR032812">
    <property type="entry name" value="SbsA_Ig"/>
</dbReference>
<dbReference type="InterPro" id="IPR000070">
    <property type="entry name" value="Pectinesterase_cat"/>
</dbReference>
<dbReference type="InterPro" id="IPR003343">
    <property type="entry name" value="Big_2"/>
</dbReference>
<evidence type="ECO:0000256" key="2">
    <source>
        <dbReference type="ARBA" id="ARBA00022729"/>
    </source>
</evidence>
<reference evidence="8" key="1">
    <citation type="journal article" date="2019" name="Int. J. Syst. Evol. Microbiol.">
        <title>The Global Catalogue of Microorganisms (GCM) 10K type strain sequencing project: providing services to taxonomists for standard genome sequencing and annotation.</title>
        <authorList>
            <consortium name="The Broad Institute Genomics Platform"/>
            <consortium name="The Broad Institute Genome Sequencing Center for Infectious Disease"/>
            <person name="Wu L."/>
            <person name="Ma J."/>
        </authorList>
    </citation>
    <scope>NUCLEOTIDE SEQUENCE [LARGE SCALE GENOMIC DNA]</scope>
    <source>
        <strain evidence="8">KCTC 52141</strain>
    </source>
</reference>
<evidence type="ECO:0000256" key="5">
    <source>
        <dbReference type="SAM" id="MobiDB-lite"/>
    </source>
</evidence>
<name>A0ABV7HMT1_9GAMM</name>
<dbReference type="Pfam" id="PF13205">
    <property type="entry name" value="Big_5"/>
    <property type="match status" value="1"/>
</dbReference>
<sequence>MKTGYLLSAAVLLGVLAGCGSDSDDDDPIVINIPADNGSQPEPEPEPTPEPEPEPEVPVAGPFECPETGLYFCDDFASGELSNWNVLASPDNTTGATGTFDILDDNGNNVLRYTAATAGPNKVDGELLLVTPEAFADVPNADYFVEARIRPRQNSNTASKFLYMMARYDSAGNWHAGGLNVQNSSSSTKVEIAKSVDGSISRPVQASKPILLGEAGETDGVWYTVRFEMIGEDLTVYLNGELLGTTPDADYADKGLIGLYTYNRSFEIDDIKVGDPAVKPVQLTIDYADPTWEVEAGSAPLVVTVAALQDDGVTEDSFTVESSDPAIVAVDIDGAAVSLTPLAKGDASVTFTSGSDPSIERRIDVAVAEGFTMPSTTYGDLDGKLMPASGAMDVHIDEGLAITFDSAPTLGDIGSVRIFRASDNALIDTINLGAEVDNIGYPGQDRVRSVYYSPFVIDGNTLHIKPHTGLLEYGTDYYVAIGDGVVAADLNGMSFSGLGENSNWSFSTKAAPPTGNEVTVDDDGAADFRTVQGALNYMMSSVPKDDAALVHINDGSYHEMLFLRNKNNLTLRGESSDNTVIHYDNYESLNGGSGGSAAPGPGTPGGGRSVFLVEGVDNLVLDTITLKNDHIRVDNASNQAETIYFNSSYRLIAKNSAFISEQDTLLLKGYTWFYNTLVAGNVDFIWGYSVASLFEDSEIRSIGDSKGSSDGYILQARTENITDPGFVFLNSRLTHGAGPTGNVIADGTSYLARSGGKAENYDNITFINCAMDSHIADIGWAGEGVNSQPAPNPVVADASSGWKEFGSTDLSGNPLDLSQRESGYLLSAGEAAAYWDRASVFAGYNGGAGWNPEP</sequence>
<accession>A0ABV7HMT1</accession>
<evidence type="ECO:0000256" key="1">
    <source>
        <dbReference type="ARBA" id="ARBA00008891"/>
    </source>
</evidence>
<dbReference type="InterPro" id="IPR010496">
    <property type="entry name" value="AL/BT2_dom"/>
</dbReference>
<dbReference type="PROSITE" id="PS51257">
    <property type="entry name" value="PROKAR_LIPOPROTEIN"/>
    <property type="match status" value="1"/>
</dbReference>
<dbReference type="InterPro" id="IPR011050">
    <property type="entry name" value="Pectin_lyase_fold/virulence"/>
</dbReference>
<dbReference type="RefSeq" id="WP_382415741.1">
    <property type="nucleotide sequence ID" value="NZ_AP031500.1"/>
</dbReference>
<evidence type="ECO:0000256" key="4">
    <source>
        <dbReference type="ARBA" id="ARBA00023085"/>
    </source>
</evidence>
<feature type="domain" description="BIG2" evidence="6">
    <location>
        <begin position="279"/>
        <end position="363"/>
    </location>
</feature>
<protein>
    <submittedName>
        <fullName evidence="7">Pectinesterase family protein</fullName>
    </submittedName>
</protein>
<keyword evidence="4" id="KW-0063">Aspartyl esterase</keyword>
<comment type="caution">
    <text evidence="7">The sequence shown here is derived from an EMBL/GenBank/DDBJ whole genome shotgun (WGS) entry which is preliminary data.</text>
</comment>
<evidence type="ECO:0000313" key="8">
    <source>
        <dbReference type="Proteomes" id="UP001595548"/>
    </source>
</evidence>
<dbReference type="Pfam" id="PF01095">
    <property type="entry name" value="Pectinesterase"/>
    <property type="match status" value="1"/>
</dbReference>
<evidence type="ECO:0000259" key="6">
    <source>
        <dbReference type="SMART" id="SM00635"/>
    </source>
</evidence>
<keyword evidence="3" id="KW-0378">Hydrolase</keyword>
<dbReference type="SUPFAM" id="SSF51126">
    <property type="entry name" value="Pectin lyase-like"/>
    <property type="match status" value="1"/>
</dbReference>
<keyword evidence="8" id="KW-1185">Reference proteome</keyword>
<dbReference type="Gene3D" id="2.160.20.10">
    <property type="entry name" value="Single-stranded right-handed beta-helix, Pectin lyase-like"/>
    <property type="match status" value="1"/>
</dbReference>
<dbReference type="PANTHER" id="PTHR31321:SF57">
    <property type="entry name" value="PECTINESTERASE 53-RELATED"/>
    <property type="match status" value="1"/>
</dbReference>
<comment type="similarity">
    <text evidence="1">Belongs to the pectinesterase family.</text>
</comment>
<evidence type="ECO:0000256" key="3">
    <source>
        <dbReference type="ARBA" id="ARBA00022801"/>
    </source>
</evidence>
<organism evidence="7 8">
    <name type="scientific">Gilvimarinus japonicus</name>
    <dbReference type="NCBI Taxonomy" id="1796469"/>
    <lineage>
        <taxon>Bacteria</taxon>
        <taxon>Pseudomonadati</taxon>
        <taxon>Pseudomonadota</taxon>
        <taxon>Gammaproteobacteria</taxon>
        <taxon>Cellvibrionales</taxon>
        <taxon>Cellvibrionaceae</taxon>
        <taxon>Gilvimarinus</taxon>
    </lineage>
</organism>
<dbReference type="Pfam" id="PF06439">
    <property type="entry name" value="3keto-disac_hyd"/>
    <property type="match status" value="1"/>
</dbReference>
<dbReference type="Gene3D" id="2.60.120.560">
    <property type="entry name" value="Exo-inulinase, domain 1"/>
    <property type="match status" value="1"/>
</dbReference>
<dbReference type="EMBL" id="JBHRTL010000006">
    <property type="protein sequence ID" value="MFC3155174.1"/>
    <property type="molecule type" value="Genomic_DNA"/>
</dbReference>
<feature type="compositionally biased region" description="Acidic residues" evidence="5">
    <location>
        <begin position="43"/>
        <end position="55"/>
    </location>
</feature>
<dbReference type="PANTHER" id="PTHR31321">
    <property type="entry name" value="ACYL-COA THIOESTER HYDROLASE YBHC-RELATED"/>
    <property type="match status" value="1"/>
</dbReference>
<evidence type="ECO:0000313" key="7">
    <source>
        <dbReference type="EMBL" id="MFC3155174.1"/>
    </source>
</evidence>